<gene>
    <name evidence="4" type="ORF">E1N52_13575</name>
</gene>
<reference evidence="4 5" key="1">
    <citation type="submission" date="2019-03" db="EMBL/GenBank/DDBJ databases">
        <title>Paraburkholderia sp. isolated from native Mimosa gymnas in Guartela State Park, Brazil.</title>
        <authorList>
            <person name="Paulitsch F."/>
            <person name="Hungria M."/>
            <person name="Delamuta J.R.M."/>
            <person name="Ribeiro R.A."/>
            <person name="Dall'Agnol R."/>
            <person name="Silva J.S.B."/>
        </authorList>
    </citation>
    <scope>NUCLEOTIDE SEQUENCE [LARGE SCALE GENOMIC DNA]</scope>
    <source>
        <strain evidence="4 5">CNPSo 3008</strain>
    </source>
</reference>
<keyword evidence="2" id="KW-0472">Membrane</keyword>
<dbReference type="RefSeq" id="WP_133183298.1">
    <property type="nucleotide sequence ID" value="NZ_CAJMZB010000002.1"/>
</dbReference>
<sequence length="129" mass="12660">MRKMAAVLVLAGCAVAAGPASAHDHGGDVVGALVGGALIGAAVGAVLNSGPAVAYPAQPAYVQPAPVYAQPAPVYAAAPAGAACYDQYSGRYVPCAPAQPAPPPPQYDDGYAQPGYGQQPVYAQPGGGW</sequence>
<feature type="transmembrane region" description="Helical" evidence="2">
    <location>
        <begin position="32"/>
        <end position="55"/>
    </location>
</feature>
<feature type="compositionally biased region" description="Pro residues" evidence="1">
    <location>
        <begin position="97"/>
        <end position="106"/>
    </location>
</feature>
<feature type="chain" id="PRO_5020583137" evidence="3">
    <location>
        <begin position="23"/>
        <end position="129"/>
    </location>
</feature>
<proteinExistence type="predicted"/>
<evidence type="ECO:0000256" key="3">
    <source>
        <dbReference type="SAM" id="SignalP"/>
    </source>
</evidence>
<keyword evidence="2" id="KW-0812">Transmembrane</keyword>
<organism evidence="4 5">
    <name type="scientific">Paraburkholderia guartelaensis</name>
    <dbReference type="NCBI Taxonomy" id="2546446"/>
    <lineage>
        <taxon>Bacteria</taxon>
        <taxon>Pseudomonadati</taxon>
        <taxon>Pseudomonadota</taxon>
        <taxon>Betaproteobacteria</taxon>
        <taxon>Burkholderiales</taxon>
        <taxon>Burkholderiaceae</taxon>
        <taxon>Paraburkholderia</taxon>
    </lineage>
</organism>
<feature type="region of interest" description="Disordered" evidence="1">
    <location>
        <begin position="96"/>
        <end position="115"/>
    </location>
</feature>
<keyword evidence="2" id="KW-1133">Transmembrane helix</keyword>
<protein>
    <submittedName>
        <fullName evidence="4">Ecotin</fullName>
    </submittedName>
</protein>
<dbReference type="EMBL" id="SMOD01000009">
    <property type="protein sequence ID" value="TDG07809.1"/>
    <property type="molecule type" value="Genomic_DNA"/>
</dbReference>
<evidence type="ECO:0000256" key="1">
    <source>
        <dbReference type="SAM" id="MobiDB-lite"/>
    </source>
</evidence>
<comment type="caution">
    <text evidence="4">The sequence shown here is derived from an EMBL/GenBank/DDBJ whole genome shotgun (WGS) entry which is preliminary data.</text>
</comment>
<feature type="signal peptide" evidence="3">
    <location>
        <begin position="1"/>
        <end position="22"/>
    </location>
</feature>
<evidence type="ECO:0000313" key="5">
    <source>
        <dbReference type="Proteomes" id="UP000295606"/>
    </source>
</evidence>
<evidence type="ECO:0000313" key="4">
    <source>
        <dbReference type="EMBL" id="TDG07809.1"/>
    </source>
</evidence>
<dbReference type="AlphaFoldDB" id="A0A4R5LFS9"/>
<dbReference type="Proteomes" id="UP000295606">
    <property type="component" value="Unassembled WGS sequence"/>
</dbReference>
<accession>A0A4R5LFS9</accession>
<evidence type="ECO:0000256" key="2">
    <source>
        <dbReference type="SAM" id="Phobius"/>
    </source>
</evidence>
<name>A0A4R5LFS9_9BURK</name>
<keyword evidence="3" id="KW-0732">Signal</keyword>